<dbReference type="OrthoDB" id="10252740at2759"/>
<dbReference type="CDD" id="cd02846">
    <property type="entry name" value="PAZ_argonaute_like"/>
    <property type="match status" value="1"/>
</dbReference>
<keyword evidence="6" id="KW-1185">Reference proteome</keyword>
<dbReference type="InterPro" id="IPR032474">
    <property type="entry name" value="Argonaute_N"/>
</dbReference>
<dbReference type="AlphaFoldDB" id="A0A2H3A567"/>
<feature type="domain" description="PAZ" evidence="3">
    <location>
        <begin position="392"/>
        <end position="498"/>
    </location>
</feature>
<dbReference type="Pfam" id="PF16486">
    <property type="entry name" value="ArgoN"/>
    <property type="match status" value="1"/>
</dbReference>
<dbReference type="Gene3D" id="2.170.260.10">
    <property type="entry name" value="paz domain"/>
    <property type="match status" value="1"/>
</dbReference>
<dbReference type="Proteomes" id="UP000219286">
    <property type="component" value="Unassembled WGS sequence"/>
</dbReference>
<evidence type="ECO:0000259" key="3">
    <source>
        <dbReference type="PROSITE" id="PS50821"/>
    </source>
</evidence>
<gene>
    <name evidence="5" type="ORF">A9Z42_0087190</name>
</gene>
<feature type="domain" description="Piwi" evidence="4">
    <location>
        <begin position="679"/>
        <end position="992"/>
    </location>
</feature>
<dbReference type="InterPro" id="IPR036397">
    <property type="entry name" value="RNaseH_sf"/>
</dbReference>
<feature type="compositionally biased region" description="Acidic residues" evidence="2">
    <location>
        <begin position="27"/>
        <end position="81"/>
    </location>
</feature>
<dbReference type="InterPro" id="IPR014811">
    <property type="entry name" value="ArgoL1"/>
</dbReference>
<dbReference type="PANTHER" id="PTHR22891">
    <property type="entry name" value="EUKARYOTIC TRANSLATION INITIATION FACTOR 2C"/>
    <property type="match status" value="1"/>
</dbReference>
<proteinExistence type="inferred from homology"/>
<dbReference type="InterPro" id="IPR003100">
    <property type="entry name" value="PAZ_dom"/>
</dbReference>
<dbReference type="SMART" id="SM01163">
    <property type="entry name" value="DUF1785"/>
    <property type="match status" value="1"/>
</dbReference>
<dbReference type="CDD" id="cd04657">
    <property type="entry name" value="Piwi_ago-like"/>
    <property type="match status" value="1"/>
</dbReference>
<dbReference type="InterPro" id="IPR045246">
    <property type="entry name" value="Piwi_ago-like"/>
</dbReference>
<dbReference type="SUPFAM" id="SSF101690">
    <property type="entry name" value="PAZ domain"/>
    <property type="match status" value="1"/>
</dbReference>
<accession>A0A2H3A567</accession>
<dbReference type="Pfam" id="PF16488">
    <property type="entry name" value="ArgoL2"/>
    <property type="match status" value="1"/>
</dbReference>
<dbReference type="PROSITE" id="PS50822">
    <property type="entry name" value="PIWI"/>
    <property type="match status" value="1"/>
</dbReference>
<dbReference type="Pfam" id="PF02170">
    <property type="entry name" value="PAZ"/>
    <property type="match status" value="1"/>
</dbReference>
<dbReference type="PROSITE" id="PS50821">
    <property type="entry name" value="PAZ"/>
    <property type="match status" value="1"/>
</dbReference>
<dbReference type="EMBL" id="LFMI01000799">
    <property type="protein sequence ID" value="OTA07805.1"/>
    <property type="molecule type" value="Genomic_DNA"/>
</dbReference>
<dbReference type="InterPro" id="IPR003165">
    <property type="entry name" value="Piwi"/>
</dbReference>
<feature type="region of interest" description="Disordered" evidence="2">
    <location>
        <begin position="1"/>
        <end position="105"/>
    </location>
</feature>
<reference evidence="5 6" key="1">
    <citation type="journal article" date="2015" name="Genome Announc.">
        <title>Genome sequence and annotation of Trichoderma parareesei, the ancestor of the cellulase producer Trichoderma reesei.</title>
        <authorList>
            <person name="Yang D."/>
            <person name="Pomraning K."/>
            <person name="Kopchinskiy A."/>
            <person name="Karimi Aghcheh R."/>
            <person name="Atanasova L."/>
            <person name="Chenthamara K."/>
            <person name="Baker S.E."/>
            <person name="Zhang R."/>
            <person name="Shen Q."/>
            <person name="Freitag M."/>
            <person name="Kubicek C.P."/>
            <person name="Druzhinina I.S."/>
        </authorList>
    </citation>
    <scope>NUCLEOTIDE SEQUENCE [LARGE SCALE GENOMIC DNA]</scope>
    <source>
        <strain evidence="5 6">CBS 125925</strain>
    </source>
</reference>
<evidence type="ECO:0000256" key="1">
    <source>
        <dbReference type="RuleBase" id="RU361178"/>
    </source>
</evidence>
<comment type="similarity">
    <text evidence="1">Belongs to the argonaute family.</text>
</comment>
<feature type="region of interest" description="Disordered" evidence="2">
    <location>
        <begin position="427"/>
        <end position="449"/>
    </location>
</feature>
<dbReference type="Pfam" id="PF02171">
    <property type="entry name" value="Piwi"/>
    <property type="match status" value="1"/>
</dbReference>
<dbReference type="SMART" id="SM00949">
    <property type="entry name" value="PAZ"/>
    <property type="match status" value="1"/>
</dbReference>
<dbReference type="Pfam" id="PF08699">
    <property type="entry name" value="ArgoL1"/>
    <property type="match status" value="1"/>
</dbReference>
<comment type="caution">
    <text evidence="5">The sequence shown here is derived from an EMBL/GenBank/DDBJ whole genome shotgun (WGS) entry which is preliminary data.</text>
</comment>
<sequence>MHHVPDLCRLAAEGEAGEEDIRSEGGREEEEEGVDIGEEDEVEGSEAEEEQEEGDIEEEEEGEIEEVEEEDIEEEEGEIEAEGPPGVAEEGPSRSSRGVPAPDRTVTQTEDALLAQAAKGIDLSTLGLKESFPRRPAYGTKGTEVVLWANYVALTASPKLVLYRYDVSVTPAAAGRKLTQIIRLLLDAPELAEYKHDMVSDFKSTLISRHKFDDQNIKIAYRQEGEDEPQANGPQYEVKLQLTNTLATAELIGYLTSTNPSAQYDDKLPLIQALNIFLNHYAKSTNNLATIGSSKMFSLSESSDTWDLGSCLTAIRGFFASVRAATARVLVNVNPSHGAFFQEGPLEQFILRLGSGRGLYRLQTFIKGLRIRTTHLKAKVDKNGKEIPRVKTIWALANPNDGHNSAHPPRVSAFGAGPKNVEFWLEGGPYSSQAQPGPSSGKKKKGAKGQESGQYISVYDFFARSYNVRINDTRLPVVNVGNRENPIYLPLQVCYVLPGQPSKSKLDPNQTQQMIRFAVRRPFENATSIVNQGLQTAGLSASTNPLLPQFGIEISQNLVTVLGRVITSPKVSYGQNRQVATFGGSWNMIPRGAPSLKFSSTGNLQKWSCVYIETAEHPNAFRFSSESLDETMRAFHTVLADTGIAASAPLRPFRRLQLRNDGDPELENLIKNAAATLQMLLVILPATPITLYNRIKSLADVKYGVHTVCSVGTKIANPKGQDQYLRNLALKVNLKLGGNNQIVESAHLGFVSENKTMIVGIDVTHPSPGSSPLALSIAGMVASIDQKLGQWPGILSLQPRGRHEMVADLQDMLKSRLHLWRSKGKHAAFPENIIVYRDGVSEGQYQKVLDEELPLLRAACKEVYPASDQQKGLPRMTIAIVGKRHHTRFYPTAVNDADNSGNTKPGTVVDRGVTEARTWDFFLQAHTALQGTARPAHYIVVLDEIFRPRYAKTPGKNIADEFQDITQSMCYTFGRATKAVSYCTPAYYADIMCERGRCYLSHLFETPTNSAAPSLVGDTEGGGAGGPLKQDVQVHERLRDTMFYI</sequence>
<dbReference type="InterPro" id="IPR032472">
    <property type="entry name" value="ArgoL2"/>
</dbReference>
<organism evidence="5 6">
    <name type="scientific">Trichoderma parareesei</name>
    <name type="common">Filamentous fungus</name>
    <dbReference type="NCBI Taxonomy" id="858221"/>
    <lineage>
        <taxon>Eukaryota</taxon>
        <taxon>Fungi</taxon>
        <taxon>Dikarya</taxon>
        <taxon>Ascomycota</taxon>
        <taxon>Pezizomycotina</taxon>
        <taxon>Sordariomycetes</taxon>
        <taxon>Hypocreomycetidae</taxon>
        <taxon>Hypocreales</taxon>
        <taxon>Hypocreaceae</taxon>
        <taxon>Trichoderma</taxon>
    </lineage>
</organism>
<evidence type="ECO:0000256" key="2">
    <source>
        <dbReference type="SAM" id="MobiDB-lite"/>
    </source>
</evidence>
<protein>
    <submittedName>
        <fullName evidence="5">Uncharacterized protein</fullName>
    </submittedName>
</protein>
<dbReference type="Gene3D" id="3.30.420.10">
    <property type="entry name" value="Ribonuclease H-like superfamily/Ribonuclease H"/>
    <property type="match status" value="1"/>
</dbReference>
<evidence type="ECO:0000313" key="6">
    <source>
        <dbReference type="Proteomes" id="UP000219286"/>
    </source>
</evidence>
<evidence type="ECO:0000259" key="4">
    <source>
        <dbReference type="PROSITE" id="PS50822"/>
    </source>
</evidence>
<dbReference type="SMART" id="SM00950">
    <property type="entry name" value="Piwi"/>
    <property type="match status" value="1"/>
</dbReference>
<dbReference type="Gene3D" id="3.40.50.2300">
    <property type="match status" value="1"/>
</dbReference>
<evidence type="ECO:0000313" key="5">
    <source>
        <dbReference type="EMBL" id="OTA07805.1"/>
    </source>
</evidence>
<dbReference type="SUPFAM" id="SSF53098">
    <property type="entry name" value="Ribonuclease H-like"/>
    <property type="match status" value="1"/>
</dbReference>
<dbReference type="InterPro" id="IPR036085">
    <property type="entry name" value="PAZ_dom_sf"/>
</dbReference>
<dbReference type="InterPro" id="IPR012337">
    <property type="entry name" value="RNaseH-like_sf"/>
</dbReference>
<dbReference type="GO" id="GO:0003723">
    <property type="term" value="F:RNA binding"/>
    <property type="evidence" value="ECO:0007669"/>
    <property type="project" value="InterPro"/>
</dbReference>
<name>A0A2H3A567_TRIPA</name>